<dbReference type="GO" id="GO:0008270">
    <property type="term" value="F:zinc ion binding"/>
    <property type="evidence" value="ECO:0007669"/>
    <property type="project" value="InterPro"/>
</dbReference>
<comment type="caution">
    <text evidence="2">The sequence shown here is derived from an EMBL/GenBank/DDBJ whole genome shotgun (WGS) entry which is preliminary data.</text>
</comment>
<name>A0A4R1AP16_9BACI</name>
<dbReference type="InterPro" id="IPR002711">
    <property type="entry name" value="HNH"/>
</dbReference>
<evidence type="ECO:0000313" key="3">
    <source>
        <dbReference type="Proteomes" id="UP000293846"/>
    </source>
</evidence>
<dbReference type="GO" id="GO:0004519">
    <property type="term" value="F:endonuclease activity"/>
    <property type="evidence" value="ECO:0007669"/>
    <property type="project" value="UniProtKB-KW"/>
</dbReference>
<dbReference type="EMBL" id="SJTH01000084">
    <property type="protein sequence ID" value="TCJ01088.1"/>
    <property type="molecule type" value="Genomic_DNA"/>
</dbReference>
<dbReference type="InterPro" id="IPR003615">
    <property type="entry name" value="HNH_nuc"/>
</dbReference>
<dbReference type="Gene3D" id="1.10.30.50">
    <property type="match status" value="1"/>
</dbReference>
<keyword evidence="3" id="KW-1185">Reference proteome</keyword>
<dbReference type="Proteomes" id="UP000293846">
    <property type="component" value="Unassembled WGS sequence"/>
</dbReference>
<evidence type="ECO:0000259" key="1">
    <source>
        <dbReference type="SMART" id="SM00507"/>
    </source>
</evidence>
<keyword evidence="2" id="KW-0378">Hydrolase</keyword>
<proteinExistence type="predicted"/>
<reference evidence="2 3" key="1">
    <citation type="submission" date="2019-03" db="EMBL/GenBank/DDBJ databases">
        <authorList>
            <person name="Jensen L."/>
            <person name="Storgaard J."/>
            <person name="Sulaj E."/>
            <person name="Schramm A."/>
            <person name="Marshall I.P.G."/>
        </authorList>
    </citation>
    <scope>NUCLEOTIDE SEQUENCE [LARGE SCALE GENOMIC DNA]</scope>
    <source>
        <strain evidence="2 3">2017H2G3</strain>
    </source>
</reference>
<sequence>MNSELGYRKLILDYSHTNIKESMRMNFWEGKTRTCSKCKIEYPESTYFFASGGSNKFHHYCKLCEDAPSFGWGIKYNKQLNENKMHYCKTCDRILPLNNLYFNKTNGRCNKNGYSSNCKECLGLESGFGIANINSSVEIERKDGYKICSACLIEFPDDPRYFFNRNDRENGSTTCKKCKGFKTGIKRLNKVLKPFLPLGYKYCNPCGRLLKEDEIGSNGMCDDCTKPRRQEYNQRPEVKERLRLASQKRRNLEKKVKCDLTVGDIDKIFLFFENQCAYCGLTQEHHFILFDENLHCEHIHPLIDGGFFIFGNIIPSCRSCNASKGTKNLFDFYDYSEKFTYEKLKK</sequence>
<evidence type="ECO:0000313" key="2">
    <source>
        <dbReference type="EMBL" id="TCJ01088.1"/>
    </source>
</evidence>
<organism evidence="2 3">
    <name type="scientific">Cytobacillus praedii</name>
    <dbReference type="NCBI Taxonomy" id="1742358"/>
    <lineage>
        <taxon>Bacteria</taxon>
        <taxon>Bacillati</taxon>
        <taxon>Bacillota</taxon>
        <taxon>Bacilli</taxon>
        <taxon>Bacillales</taxon>
        <taxon>Bacillaceae</taxon>
        <taxon>Cytobacillus</taxon>
    </lineage>
</organism>
<dbReference type="GO" id="GO:0003676">
    <property type="term" value="F:nucleic acid binding"/>
    <property type="evidence" value="ECO:0007669"/>
    <property type="project" value="InterPro"/>
</dbReference>
<dbReference type="CDD" id="cd00085">
    <property type="entry name" value="HNHc"/>
    <property type="match status" value="1"/>
</dbReference>
<accession>A0A4R1AP16</accession>
<feature type="non-terminal residue" evidence="2">
    <location>
        <position position="346"/>
    </location>
</feature>
<gene>
    <name evidence="2" type="ORF">E0Y62_25820</name>
</gene>
<protein>
    <submittedName>
        <fullName evidence="2">HNH endonuclease</fullName>
    </submittedName>
</protein>
<dbReference type="AlphaFoldDB" id="A0A4R1AP16"/>
<keyword evidence="2" id="KW-0255">Endonuclease</keyword>
<feature type="domain" description="HNH nuclease" evidence="1">
    <location>
        <begin position="264"/>
        <end position="322"/>
    </location>
</feature>
<dbReference type="SMART" id="SM00507">
    <property type="entry name" value="HNHc"/>
    <property type="match status" value="1"/>
</dbReference>
<dbReference type="Pfam" id="PF01844">
    <property type="entry name" value="HNH"/>
    <property type="match status" value="1"/>
</dbReference>
<keyword evidence="2" id="KW-0540">Nuclease</keyword>